<protein>
    <submittedName>
        <fullName evidence="2">Uncharacterized protein</fullName>
    </submittedName>
</protein>
<dbReference type="OrthoDB" id="10643774at2759"/>
<sequence length="416" mass="47647">MIEMLKPQKLKRLEIHRRMEQIRKKPGKSGIYLQPRVKRCVSDYVNIKNRLTALSEEVSGIVTVLRSGKRRKHSSSVSKKRKGKARPTIRKVTVGFDRSTRKITYHHGPVHKITHDHPSVRRITNHTPIRKIALDHAPLSVTIEPHYQFHATQITNLIAEARSIIHAIRNRMPVASAIRRVVAASVPSKALLQKWRDGYHETARAQLRRWSAKHVRFHNDIAFIEYLVRRRRREQASSLGNGNSAIPLNRYYAKTPSAAAAPKKAGKPRVRNNTLGIRRIRGSGRVRIRRYTTARRAFRAHAPRIAAKPPPRVLPALRIRKYRGHPLRDSPLIALYPSYLGRGEDDETVLRRREKIRRKKEFADKVGAWLGGLPGGEGEASLTAEMKKKEEGKEEKEKRVFGAGMPSSERWGMKNE</sequence>
<keyword evidence="3" id="KW-1185">Reference proteome</keyword>
<dbReference type="Proteomes" id="UP000265663">
    <property type="component" value="Unassembled WGS sequence"/>
</dbReference>
<dbReference type="AlphaFoldDB" id="A0A3M7M871"/>
<accession>A0A3M7M871</accession>
<feature type="region of interest" description="Disordered" evidence="1">
    <location>
        <begin position="68"/>
        <end position="88"/>
    </location>
</feature>
<feature type="region of interest" description="Disordered" evidence="1">
    <location>
        <begin position="372"/>
        <end position="416"/>
    </location>
</feature>
<gene>
    <name evidence="2" type="ORF">GMOD_00000824</name>
</gene>
<evidence type="ECO:0000313" key="3">
    <source>
        <dbReference type="Proteomes" id="UP000265663"/>
    </source>
</evidence>
<evidence type="ECO:0000313" key="2">
    <source>
        <dbReference type="EMBL" id="RMZ70693.1"/>
    </source>
</evidence>
<organism evidence="2 3">
    <name type="scientific">Pyrenophora seminiperda CCB06</name>
    <dbReference type="NCBI Taxonomy" id="1302712"/>
    <lineage>
        <taxon>Eukaryota</taxon>
        <taxon>Fungi</taxon>
        <taxon>Dikarya</taxon>
        <taxon>Ascomycota</taxon>
        <taxon>Pezizomycotina</taxon>
        <taxon>Dothideomycetes</taxon>
        <taxon>Pleosporomycetidae</taxon>
        <taxon>Pleosporales</taxon>
        <taxon>Pleosporineae</taxon>
        <taxon>Pleosporaceae</taxon>
        <taxon>Pyrenophora</taxon>
    </lineage>
</organism>
<name>A0A3M7M871_9PLEO</name>
<reference evidence="2 3" key="1">
    <citation type="journal article" date="2014" name="PLoS ONE">
        <title>De novo Genome Assembly of the Fungal Plant Pathogen Pyrenophora semeniperda.</title>
        <authorList>
            <person name="Soliai M.M."/>
            <person name="Meyer S.E."/>
            <person name="Udall J.A."/>
            <person name="Elzinga D.E."/>
            <person name="Hermansen R.A."/>
            <person name="Bodily P.M."/>
            <person name="Hart A.A."/>
            <person name="Coleman C.E."/>
        </authorList>
    </citation>
    <scope>NUCLEOTIDE SEQUENCE [LARGE SCALE GENOMIC DNA]</scope>
    <source>
        <strain evidence="2 3">CCB06</strain>
        <tissue evidence="2">Mycelium</tissue>
    </source>
</reference>
<feature type="compositionally biased region" description="Basic and acidic residues" evidence="1">
    <location>
        <begin position="385"/>
        <end position="400"/>
    </location>
</feature>
<dbReference type="EMBL" id="KE747824">
    <property type="protein sequence ID" value="RMZ70693.1"/>
    <property type="molecule type" value="Genomic_DNA"/>
</dbReference>
<evidence type="ECO:0000256" key="1">
    <source>
        <dbReference type="SAM" id="MobiDB-lite"/>
    </source>
</evidence>
<proteinExistence type="predicted"/>